<dbReference type="AlphaFoldDB" id="A0A915E357"/>
<feature type="region of interest" description="Disordered" evidence="1">
    <location>
        <begin position="97"/>
        <end position="119"/>
    </location>
</feature>
<evidence type="ECO:0000313" key="2">
    <source>
        <dbReference type="Proteomes" id="UP000887574"/>
    </source>
</evidence>
<protein>
    <submittedName>
        <fullName evidence="3">Uncharacterized protein</fullName>
    </submittedName>
</protein>
<accession>A0A915E357</accession>
<name>A0A915E357_9BILA</name>
<dbReference type="Proteomes" id="UP000887574">
    <property type="component" value="Unplaced"/>
</dbReference>
<feature type="region of interest" description="Disordered" evidence="1">
    <location>
        <begin position="240"/>
        <end position="263"/>
    </location>
</feature>
<evidence type="ECO:0000256" key="1">
    <source>
        <dbReference type="SAM" id="MobiDB-lite"/>
    </source>
</evidence>
<feature type="compositionally biased region" description="Low complexity" evidence="1">
    <location>
        <begin position="251"/>
        <end position="263"/>
    </location>
</feature>
<feature type="compositionally biased region" description="Basic and acidic residues" evidence="1">
    <location>
        <begin position="97"/>
        <end position="108"/>
    </location>
</feature>
<organism evidence="2 3">
    <name type="scientific">Ditylenchus dipsaci</name>
    <dbReference type="NCBI Taxonomy" id="166011"/>
    <lineage>
        <taxon>Eukaryota</taxon>
        <taxon>Metazoa</taxon>
        <taxon>Ecdysozoa</taxon>
        <taxon>Nematoda</taxon>
        <taxon>Chromadorea</taxon>
        <taxon>Rhabditida</taxon>
        <taxon>Tylenchina</taxon>
        <taxon>Tylenchomorpha</taxon>
        <taxon>Sphaerularioidea</taxon>
        <taxon>Anguinidae</taxon>
        <taxon>Anguininae</taxon>
        <taxon>Ditylenchus</taxon>
    </lineage>
</organism>
<feature type="compositionally biased region" description="Polar residues" evidence="1">
    <location>
        <begin position="240"/>
        <end position="250"/>
    </location>
</feature>
<dbReference type="WBParaSite" id="jg25699">
    <property type="protein sequence ID" value="jg25699"/>
    <property type="gene ID" value="jg25699"/>
</dbReference>
<sequence length="281" mass="30570">MCAMFARILPIDQYYLSASAHVVTCSAQTVQRKVVTKQSSLLEVNRNLRPEVQMYFRSARDLSGSAAKHVNERTSKAVKFAGAAKAQIEKMVERQKRCRLRDPGDQRAGEASGANSSLRDSSYVLDNSCTLDKTIPGQDLFLNPNDVSGISSKMSSRGSNISSSYAQHASALSNNSSQLSLKSSSFNRHYGTPSSNHRLVCRVLRRFSTSYDGKFKVPKLVPLNSPRAFSNGSGSHLLASYNSKPHLSHTSSSASSNNSAARSVMMAGRIKKGSVISKKLN</sequence>
<evidence type="ECO:0000313" key="3">
    <source>
        <dbReference type="WBParaSite" id="jg25699"/>
    </source>
</evidence>
<reference evidence="3" key="1">
    <citation type="submission" date="2022-11" db="UniProtKB">
        <authorList>
            <consortium name="WormBaseParasite"/>
        </authorList>
    </citation>
    <scope>IDENTIFICATION</scope>
</reference>
<keyword evidence="2" id="KW-1185">Reference proteome</keyword>
<proteinExistence type="predicted"/>